<dbReference type="SFLD" id="SFLDG01605">
    <property type="entry name" value="Terpene_Cyclase_Like_1_N-term"/>
    <property type="match status" value="1"/>
</dbReference>
<dbReference type="Gene3D" id="1.50.10.160">
    <property type="match status" value="1"/>
</dbReference>
<keyword evidence="7" id="KW-1185">Reference proteome</keyword>
<keyword evidence="3" id="KW-0460">Magnesium</keyword>
<dbReference type="InterPro" id="IPR001906">
    <property type="entry name" value="Terpene_synth_N"/>
</dbReference>
<evidence type="ECO:0000256" key="1">
    <source>
        <dbReference type="ARBA" id="ARBA00001946"/>
    </source>
</evidence>
<dbReference type="EMBL" id="JABFUD020000014">
    <property type="protein sequence ID" value="KAI5070148.1"/>
    <property type="molecule type" value="Genomic_DNA"/>
</dbReference>
<proteinExistence type="predicted"/>
<evidence type="ECO:0000256" key="2">
    <source>
        <dbReference type="ARBA" id="ARBA00022723"/>
    </source>
</evidence>
<dbReference type="Gene3D" id="1.50.10.130">
    <property type="entry name" value="Terpene synthase, N-terminal domain"/>
    <property type="match status" value="1"/>
</dbReference>
<feature type="domain" description="Terpene synthase N-terminal" evidence="4">
    <location>
        <begin position="299"/>
        <end position="505"/>
    </location>
</feature>
<dbReference type="SUPFAM" id="SSF48576">
    <property type="entry name" value="Terpenoid synthases"/>
    <property type="match status" value="1"/>
</dbReference>
<comment type="caution">
    <text evidence="6">The sequence shown here is derived from an EMBL/GenBank/DDBJ whole genome shotgun (WGS) entry which is preliminary data.</text>
</comment>
<evidence type="ECO:0000256" key="3">
    <source>
        <dbReference type="ARBA" id="ARBA00022842"/>
    </source>
</evidence>
<dbReference type="GO" id="GO:0010333">
    <property type="term" value="F:terpene synthase activity"/>
    <property type="evidence" value="ECO:0007669"/>
    <property type="project" value="InterPro"/>
</dbReference>
<dbReference type="Pfam" id="PF03936">
    <property type="entry name" value="Terpene_synth_C"/>
    <property type="match status" value="1"/>
</dbReference>
<dbReference type="AlphaFoldDB" id="A0A9D4ZC74"/>
<dbReference type="InterPro" id="IPR044814">
    <property type="entry name" value="Terpene_cyclase_plant_C1"/>
</dbReference>
<accession>A0A9D4ZC74</accession>
<evidence type="ECO:0000259" key="5">
    <source>
        <dbReference type="Pfam" id="PF03936"/>
    </source>
</evidence>
<dbReference type="SFLD" id="SFLDG01014">
    <property type="entry name" value="Terpene_Cyclase_Like_1_N-term"/>
    <property type="match status" value="1"/>
</dbReference>
<keyword evidence="2" id="KW-0479">Metal-binding</keyword>
<dbReference type="GO" id="GO:0000287">
    <property type="term" value="F:magnesium ion binding"/>
    <property type="evidence" value="ECO:0007669"/>
    <property type="project" value="InterPro"/>
</dbReference>
<evidence type="ECO:0000313" key="7">
    <source>
        <dbReference type="Proteomes" id="UP000886520"/>
    </source>
</evidence>
<dbReference type="InterPro" id="IPR034741">
    <property type="entry name" value="Terpene_cyclase-like_1_C"/>
</dbReference>
<feature type="domain" description="Terpene synthase metal-binding" evidence="5">
    <location>
        <begin position="577"/>
        <end position="810"/>
    </location>
</feature>
<dbReference type="PANTHER" id="PTHR31739">
    <property type="entry name" value="ENT-COPALYL DIPHOSPHATE SYNTHASE, CHLOROPLASTIC"/>
    <property type="match status" value="1"/>
</dbReference>
<dbReference type="InterPro" id="IPR036965">
    <property type="entry name" value="Terpene_synth_N_sf"/>
</dbReference>
<dbReference type="FunFam" id="1.50.10.130:FF:000002">
    <property type="entry name" value="Ent-copalyl diphosphate synthase, chloroplastic"/>
    <property type="match status" value="1"/>
</dbReference>
<dbReference type="SFLD" id="SFLDG01019">
    <property type="entry name" value="Terpene_Cyclase_Like_1_C_Termi"/>
    <property type="match status" value="1"/>
</dbReference>
<dbReference type="InterPro" id="IPR008949">
    <property type="entry name" value="Isoprenoid_synthase_dom_sf"/>
</dbReference>
<dbReference type="Pfam" id="PF01397">
    <property type="entry name" value="Terpene_synth"/>
    <property type="match status" value="1"/>
</dbReference>
<gene>
    <name evidence="6" type="ORF">GOP47_0014491</name>
</gene>
<reference evidence="6" key="1">
    <citation type="submission" date="2021-01" db="EMBL/GenBank/DDBJ databases">
        <title>Adiantum capillus-veneris genome.</title>
        <authorList>
            <person name="Fang Y."/>
            <person name="Liao Q."/>
        </authorList>
    </citation>
    <scope>NUCLEOTIDE SEQUENCE</scope>
    <source>
        <strain evidence="6">H3</strain>
        <tissue evidence="6">Leaf</tissue>
    </source>
</reference>
<dbReference type="InterPro" id="IPR008930">
    <property type="entry name" value="Terpenoid_cyclase/PrenylTrfase"/>
</dbReference>
<dbReference type="Gene3D" id="1.10.600.10">
    <property type="entry name" value="Farnesyl Diphosphate Synthase"/>
    <property type="match status" value="1"/>
</dbReference>
<name>A0A9D4ZC74_ADICA</name>
<protein>
    <submittedName>
        <fullName evidence="6">Uncharacterized protein</fullName>
    </submittedName>
</protein>
<dbReference type="InterPro" id="IPR005630">
    <property type="entry name" value="Terpene_synthase_metal-bd"/>
</dbReference>
<dbReference type="GO" id="GO:0016102">
    <property type="term" value="P:diterpenoid biosynthetic process"/>
    <property type="evidence" value="ECO:0007669"/>
    <property type="project" value="InterPro"/>
</dbReference>
<evidence type="ECO:0000313" key="6">
    <source>
        <dbReference type="EMBL" id="KAI5070148.1"/>
    </source>
</evidence>
<dbReference type="InterPro" id="IPR050148">
    <property type="entry name" value="Terpene_synthase-like"/>
</dbReference>
<dbReference type="SUPFAM" id="SSF48239">
    <property type="entry name" value="Terpenoid cyclases/Protein prenyltransferases"/>
    <property type="match status" value="2"/>
</dbReference>
<dbReference type="PANTHER" id="PTHR31739:SF4">
    <property type="entry name" value="ENT-COPALYL DIPHOSPHATE SYNTHASE, CHLOROPLASTIC"/>
    <property type="match status" value="1"/>
</dbReference>
<organism evidence="6 7">
    <name type="scientific">Adiantum capillus-veneris</name>
    <name type="common">Maidenhair fern</name>
    <dbReference type="NCBI Taxonomy" id="13818"/>
    <lineage>
        <taxon>Eukaryota</taxon>
        <taxon>Viridiplantae</taxon>
        <taxon>Streptophyta</taxon>
        <taxon>Embryophyta</taxon>
        <taxon>Tracheophyta</taxon>
        <taxon>Polypodiopsida</taxon>
        <taxon>Polypodiidae</taxon>
        <taxon>Polypodiales</taxon>
        <taxon>Pteridineae</taxon>
        <taxon>Pteridaceae</taxon>
        <taxon>Vittarioideae</taxon>
        <taxon>Adiantum</taxon>
    </lineage>
</organism>
<evidence type="ECO:0000259" key="4">
    <source>
        <dbReference type="Pfam" id="PF01397"/>
    </source>
</evidence>
<dbReference type="SFLD" id="SFLDS00005">
    <property type="entry name" value="Isoprenoid_Synthase_Type_I"/>
    <property type="match status" value="1"/>
</dbReference>
<sequence>MISRPSSSCCSSSSSSSADFTRKLNAAASCGSALLLHRSLQHHHSAAALPASQLATSYSHPVRILCSAVGNARSVFESSAVAHPPPLERFSFGQAPPSTPPAPAAPEQVKQHVEHEMQDWIYQIKKMFQSMNLGEISISPYDTAWIGMVPSLDGSNSPQFPKCINWIINNQLLDGSWGDEKGVFLAYDRVSSTLACVIALKTWNIGHANVAKGVDFIHKNIHKFDEESDDYMPTAFEVVFPGMLDDAQRLGLDLPYDSPAVAKIRNEFKRKLNRIPMEHIHTHPTTLLHSLEGLHRFVDWSKILQFLTKDGSFLFSPAATACALKYTSDERCLNYINMVLQKFDNAAPSVYPVDLFEHLWMVDRLERLGVSRYFKKEIKDCLDYVYRYWTPRGIAWARDSNVFDADDTAMGFRLLRLHGYPVSPDVFNAFKRGKEFICFEGQTSQAVTGMHNLYRASQVKLPGETILEEIKDFTIAFLKEKRLNDTIQDKWVISNGLKDEVSYTLDFPWNQSLQRIEARNYMGHYGVDDAWIAKSLYKMPYVNNEIFLKLAKADYNLCQSFHQRELAQVLRWNIESKFDKLRFARQKPVECFFSVAATLFEPEYSFARIVWATSAVLTTIIDDFFDTQGSLEELTAFLNAVKSWDPTQAQGFSQDMRILFMGLYNTMNMINQEAYVAQGRDIIHFLRDTWVNFAESIYLEAKWRFSNHCPTLTEYINNAKDSIALKPIVQPTLFFLGEKLSQKDLVDEEYSHIMDLVNTIGRLNNDIQGFKRENREGKWSCISIFLKENPTASTDEAVEHFKKLSENTMSEFVEIFISKSRVSKQSKQLHLNMAKILNLFYSQTDGYTSLTAMEEHVKNTLFTPIP</sequence>
<comment type="cofactor">
    <cofactor evidence="1">
        <name>Mg(2+)</name>
        <dbReference type="ChEBI" id="CHEBI:18420"/>
    </cofactor>
</comment>
<dbReference type="OrthoDB" id="2343925at2759"/>
<dbReference type="Proteomes" id="UP000886520">
    <property type="component" value="Chromosome 14"/>
</dbReference>
<dbReference type="FunFam" id="1.10.600.10:FF:000005">
    <property type="entry name" value="Ent-kaur-16-ene synthase, chloroplastic"/>
    <property type="match status" value="1"/>
</dbReference>
<dbReference type="CDD" id="cd00684">
    <property type="entry name" value="Terpene_cyclase_plant_C1"/>
    <property type="match status" value="1"/>
</dbReference>